<dbReference type="EMBL" id="CM001217">
    <property type="protein sequence ID" value="KEH40869.1"/>
    <property type="molecule type" value="Genomic_DNA"/>
</dbReference>
<accession>A0A072VFV4</accession>
<dbReference type="AlphaFoldDB" id="A0A072VFV4"/>
<sequence length="126" mass="14491">MFISIIKSCINKHVEHLNHVLSLDFEFLVSEVEEEDDVEASTEISRLLGHLGRRSCKYQERLSIRGLSCTKTGTRCYHLSCRDIVLHAYFNRGKPHLHPSVYNIKAVPHMEVKVLSTEVLMKAKLD</sequence>
<dbReference type="Proteomes" id="UP000002051">
    <property type="component" value="Unassembled WGS sequence"/>
</dbReference>
<evidence type="ECO:0000313" key="3">
    <source>
        <dbReference type="Proteomes" id="UP000002051"/>
    </source>
</evidence>
<evidence type="ECO:0000313" key="2">
    <source>
        <dbReference type="EnsemblPlants" id="KEH40869"/>
    </source>
</evidence>
<protein>
    <submittedName>
        <fullName evidence="1 2">Uncharacterized protein</fullName>
    </submittedName>
</protein>
<reference evidence="2" key="3">
    <citation type="submission" date="2015-04" db="UniProtKB">
        <authorList>
            <consortium name="EnsemblPlants"/>
        </authorList>
    </citation>
    <scope>IDENTIFICATION</scope>
    <source>
        <strain evidence="2">cv. Jemalong A17</strain>
    </source>
</reference>
<dbReference type="EnsemblPlants" id="KEH40869">
    <property type="protein sequence ID" value="KEH40869"/>
    <property type="gene ID" value="MTR_1g036660"/>
</dbReference>
<gene>
    <name evidence="1" type="ordered locus">MTR_1g036660</name>
</gene>
<organism evidence="1 3">
    <name type="scientific">Medicago truncatula</name>
    <name type="common">Barrel medic</name>
    <name type="synonym">Medicago tribuloides</name>
    <dbReference type="NCBI Taxonomy" id="3880"/>
    <lineage>
        <taxon>Eukaryota</taxon>
        <taxon>Viridiplantae</taxon>
        <taxon>Streptophyta</taxon>
        <taxon>Embryophyta</taxon>
        <taxon>Tracheophyta</taxon>
        <taxon>Spermatophyta</taxon>
        <taxon>Magnoliopsida</taxon>
        <taxon>eudicotyledons</taxon>
        <taxon>Gunneridae</taxon>
        <taxon>Pentapetalae</taxon>
        <taxon>rosids</taxon>
        <taxon>fabids</taxon>
        <taxon>Fabales</taxon>
        <taxon>Fabaceae</taxon>
        <taxon>Papilionoideae</taxon>
        <taxon>50 kb inversion clade</taxon>
        <taxon>NPAAA clade</taxon>
        <taxon>Hologalegina</taxon>
        <taxon>IRL clade</taxon>
        <taxon>Trifolieae</taxon>
        <taxon>Medicago</taxon>
    </lineage>
</organism>
<name>A0A072VFV4_MEDTR</name>
<dbReference type="HOGENOM" id="CLU_164290_0_0_1"/>
<keyword evidence="3" id="KW-1185">Reference proteome</keyword>
<proteinExistence type="predicted"/>
<reference evidence="1 3" key="1">
    <citation type="journal article" date="2011" name="Nature">
        <title>The Medicago genome provides insight into the evolution of rhizobial symbioses.</title>
        <authorList>
            <person name="Young N.D."/>
            <person name="Debelle F."/>
            <person name="Oldroyd G.E."/>
            <person name="Geurts R."/>
            <person name="Cannon S.B."/>
            <person name="Udvardi M.K."/>
            <person name="Benedito V.A."/>
            <person name="Mayer K.F."/>
            <person name="Gouzy J."/>
            <person name="Schoof H."/>
            <person name="Van de Peer Y."/>
            <person name="Proost S."/>
            <person name="Cook D.R."/>
            <person name="Meyers B.C."/>
            <person name="Spannagl M."/>
            <person name="Cheung F."/>
            <person name="De Mita S."/>
            <person name="Krishnakumar V."/>
            <person name="Gundlach H."/>
            <person name="Zhou S."/>
            <person name="Mudge J."/>
            <person name="Bharti A.K."/>
            <person name="Murray J.D."/>
            <person name="Naoumkina M.A."/>
            <person name="Rosen B."/>
            <person name="Silverstein K.A."/>
            <person name="Tang H."/>
            <person name="Rombauts S."/>
            <person name="Zhao P.X."/>
            <person name="Zhou P."/>
            <person name="Barbe V."/>
            <person name="Bardou P."/>
            <person name="Bechner M."/>
            <person name="Bellec A."/>
            <person name="Berger A."/>
            <person name="Berges H."/>
            <person name="Bidwell S."/>
            <person name="Bisseling T."/>
            <person name="Choisne N."/>
            <person name="Couloux A."/>
            <person name="Denny R."/>
            <person name="Deshpande S."/>
            <person name="Dai X."/>
            <person name="Doyle J.J."/>
            <person name="Dudez A.M."/>
            <person name="Farmer A.D."/>
            <person name="Fouteau S."/>
            <person name="Franken C."/>
            <person name="Gibelin C."/>
            <person name="Gish J."/>
            <person name="Goldstein S."/>
            <person name="Gonzalez A.J."/>
            <person name="Green P.J."/>
            <person name="Hallab A."/>
            <person name="Hartog M."/>
            <person name="Hua A."/>
            <person name="Humphray S.J."/>
            <person name="Jeong D.H."/>
            <person name="Jing Y."/>
            <person name="Jocker A."/>
            <person name="Kenton S.M."/>
            <person name="Kim D.J."/>
            <person name="Klee K."/>
            <person name="Lai H."/>
            <person name="Lang C."/>
            <person name="Lin S."/>
            <person name="Macmil S.L."/>
            <person name="Magdelenat G."/>
            <person name="Matthews L."/>
            <person name="McCorrison J."/>
            <person name="Monaghan E.L."/>
            <person name="Mun J.H."/>
            <person name="Najar F.Z."/>
            <person name="Nicholson C."/>
            <person name="Noirot C."/>
            <person name="O'Bleness M."/>
            <person name="Paule C.R."/>
            <person name="Poulain J."/>
            <person name="Prion F."/>
            <person name="Qin B."/>
            <person name="Qu C."/>
            <person name="Retzel E.F."/>
            <person name="Riddle C."/>
            <person name="Sallet E."/>
            <person name="Samain S."/>
            <person name="Samson N."/>
            <person name="Sanders I."/>
            <person name="Saurat O."/>
            <person name="Scarpelli C."/>
            <person name="Schiex T."/>
            <person name="Segurens B."/>
            <person name="Severin A.J."/>
            <person name="Sherrier D.J."/>
            <person name="Shi R."/>
            <person name="Sims S."/>
            <person name="Singer S.R."/>
            <person name="Sinharoy S."/>
            <person name="Sterck L."/>
            <person name="Viollet A."/>
            <person name="Wang B.B."/>
            <person name="Wang K."/>
            <person name="Wang M."/>
            <person name="Wang X."/>
            <person name="Warfsmann J."/>
            <person name="Weissenbach J."/>
            <person name="White D.D."/>
            <person name="White J.D."/>
            <person name="Wiley G.B."/>
            <person name="Wincker P."/>
            <person name="Xing Y."/>
            <person name="Yang L."/>
            <person name="Yao Z."/>
            <person name="Ying F."/>
            <person name="Zhai J."/>
            <person name="Zhou L."/>
            <person name="Zuber A."/>
            <person name="Denarie J."/>
            <person name="Dixon R.A."/>
            <person name="May G.D."/>
            <person name="Schwartz D.C."/>
            <person name="Rogers J."/>
            <person name="Quetier F."/>
            <person name="Town C.D."/>
            <person name="Roe B.A."/>
        </authorList>
    </citation>
    <scope>NUCLEOTIDE SEQUENCE [LARGE SCALE GENOMIC DNA]</scope>
    <source>
        <strain evidence="1">A17</strain>
        <strain evidence="2 3">cv. Jemalong A17</strain>
    </source>
</reference>
<reference evidence="1 3" key="2">
    <citation type="journal article" date="2014" name="BMC Genomics">
        <title>An improved genome release (version Mt4.0) for the model legume Medicago truncatula.</title>
        <authorList>
            <person name="Tang H."/>
            <person name="Krishnakumar V."/>
            <person name="Bidwell S."/>
            <person name="Rosen B."/>
            <person name="Chan A."/>
            <person name="Zhou S."/>
            <person name="Gentzbittel L."/>
            <person name="Childs K.L."/>
            <person name="Yandell M."/>
            <person name="Gundlach H."/>
            <person name="Mayer K.F."/>
            <person name="Schwartz D.C."/>
            <person name="Town C.D."/>
        </authorList>
    </citation>
    <scope>GENOME REANNOTATION</scope>
    <source>
        <strain evidence="1">A17</strain>
        <strain evidence="2 3">cv. Jemalong A17</strain>
    </source>
</reference>
<evidence type="ECO:0000313" key="1">
    <source>
        <dbReference type="EMBL" id="KEH40869.1"/>
    </source>
</evidence>